<reference evidence="2" key="1">
    <citation type="submission" date="2019-10" db="EMBL/GenBank/DDBJ databases">
        <title>Conservation and host-specific expression of non-tandemly repeated heterogenous ribosome RNA gene in arbuscular mycorrhizal fungi.</title>
        <authorList>
            <person name="Maeda T."/>
            <person name="Kobayashi Y."/>
            <person name="Nakagawa T."/>
            <person name="Ezawa T."/>
            <person name="Yamaguchi K."/>
            <person name="Bino T."/>
            <person name="Nishimoto Y."/>
            <person name="Shigenobu S."/>
            <person name="Kawaguchi M."/>
        </authorList>
    </citation>
    <scope>NUCLEOTIDE SEQUENCE</scope>
    <source>
        <strain evidence="2">HR1</strain>
    </source>
</reference>
<evidence type="ECO:0000313" key="3">
    <source>
        <dbReference type="Proteomes" id="UP000615446"/>
    </source>
</evidence>
<dbReference type="InterPro" id="IPR052787">
    <property type="entry name" value="MAVS"/>
</dbReference>
<name>A0A8H3LV45_9GLOM</name>
<dbReference type="GO" id="GO:0015074">
    <property type="term" value="P:DNA integration"/>
    <property type="evidence" value="ECO:0007669"/>
    <property type="project" value="InterPro"/>
</dbReference>
<accession>A0A8H3LV45</accession>
<dbReference type="SUPFAM" id="SSF56349">
    <property type="entry name" value="DNA breaking-rejoining enzymes"/>
    <property type="match status" value="1"/>
</dbReference>
<evidence type="ECO:0000313" key="2">
    <source>
        <dbReference type="EMBL" id="GES95502.1"/>
    </source>
</evidence>
<sequence>MKEQKKYYKQKSVVENTHLSTNNWLKKFEKYHETIGLAGKCENITNLKDLEEQISDYVTVMKQQNGEEYSTSSIINAMHALNRHLNMYSPLRPVDLLDQKQFPDLHLILDGKLKELAELGKGVKNGSSPLTIEECQQILQSPIITRETPSGLLKRIFFYNALFLGLRGGEHYKLKFNHFQKRYDGGYDVNITRSKTKQGGIEDPNNGSEITDEDVYIYQGRWYLKNQIGKLRLQGFLHNLAIECGISAEGRKITNHSGRKSLVSLLKELNFTDIEVMSVSRHKSISGLKSYERSSEKLQNVSLNGLVEAIFTPDQNTLTSCSTTSMIINEQNSSIPNDNQNIDRTPDTISMSGFRSALQVAKSTVLFNRSIFKYLKFLFIFELLAENIFLQQVSVNNDKKMKEPLQEDENDKNISNSNVDIESFQDLLKQPNAKITFHNCSFNFNK</sequence>
<dbReference type="GO" id="GO:0006310">
    <property type="term" value="P:DNA recombination"/>
    <property type="evidence" value="ECO:0007669"/>
    <property type="project" value="UniProtKB-KW"/>
</dbReference>
<keyword evidence="1" id="KW-0233">DNA recombination</keyword>
<dbReference type="GO" id="GO:0003677">
    <property type="term" value="F:DNA binding"/>
    <property type="evidence" value="ECO:0007669"/>
    <property type="project" value="InterPro"/>
</dbReference>
<organism evidence="2 3">
    <name type="scientific">Rhizophagus clarus</name>
    <dbReference type="NCBI Taxonomy" id="94130"/>
    <lineage>
        <taxon>Eukaryota</taxon>
        <taxon>Fungi</taxon>
        <taxon>Fungi incertae sedis</taxon>
        <taxon>Mucoromycota</taxon>
        <taxon>Glomeromycotina</taxon>
        <taxon>Glomeromycetes</taxon>
        <taxon>Glomerales</taxon>
        <taxon>Glomeraceae</taxon>
        <taxon>Rhizophagus</taxon>
    </lineage>
</organism>
<evidence type="ECO:0000256" key="1">
    <source>
        <dbReference type="ARBA" id="ARBA00023172"/>
    </source>
</evidence>
<protein>
    <submittedName>
        <fullName evidence="2">Zinc finger MYM-type protein 2-like</fullName>
    </submittedName>
</protein>
<gene>
    <name evidence="2" type="ORF">RCL2_002216800</name>
</gene>
<dbReference type="PANTHER" id="PTHR21446">
    <property type="entry name" value="DUF3504 DOMAIN-CONTAINING PROTEIN"/>
    <property type="match status" value="1"/>
</dbReference>
<proteinExistence type="predicted"/>
<dbReference type="PANTHER" id="PTHR21446:SF13">
    <property type="entry name" value="DUF3504 DOMAIN-CONTAINING PROTEIN"/>
    <property type="match status" value="1"/>
</dbReference>
<comment type="caution">
    <text evidence="2">The sequence shown here is derived from an EMBL/GenBank/DDBJ whole genome shotgun (WGS) entry which is preliminary data.</text>
</comment>
<dbReference type="InterPro" id="IPR013762">
    <property type="entry name" value="Integrase-like_cat_sf"/>
</dbReference>
<dbReference type="EMBL" id="BLAL01000242">
    <property type="protein sequence ID" value="GES95502.1"/>
    <property type="molecule type" value="Genomic_DNA"/>
</dbReference>
<dbReference type="InterPro" id="IPR011010">
    <property type="entry name" value="DNA_brk_join_enz"/>
</dbReference>
<dbReference type="Gene3D" id="1.10.443.10">
    <property type="entry name" value="Intergrase catalytic core"/>
    <property type="match status" value="1"/>
</dbReference>
<dbReference type="OrthoDB" id="6123923at2759"/>
<dbReference type="Proteomes" id="UP000615446">
    <property type="component" value="Unassembled WGS sequence"/>
</dbReference>
<dbReference type="AlphaFoldDB" id="A0A8H3LV45"/>